<keyword evidence="3" id="KW-0805">Transcription regulation</keyword>
<evidence type="ECO:0000313" key="9">
    <source>
        <dbReference type="EMBL" id="PKU25917.1"/>
    </source>
</evidence>
<evidence type="ECO:0000256" key="6">
    <source>
        <dbReference type="PROSITE-ProRule" id="PRU00169"/>
    </source>
</evidence>
<evidence type="ECO:0000313" key="10">
    <source>
        <dbReference type="Proteomes" id="UP000233293"/>
    </source>
</evidence>
<feature type="modified residue" description="4-aspartylphosphate" evidence="6">
    <location>
        <position position="58"/>
    </location>
</feature>
<dbReference type="InterPro" id="IPR039420">
    <property type="entry name" value="WalR-like"/>
</dbReference>
<dbReference type="SMART" id="SM00421">
    <property type="entry name" value="HTH_LUXR"/>
    <property type="match status" value="1"/>
</dbReference>
<keyword evidence="4 9" id="KW-0238">DNA-binding</keyword>
<evidence type="ECO:0000259" key="7">
    <source>
        <dbReference type="PROSITE" id="PS50043"/>
    </source>
</evidence>
<dbReference type="GO" id="GO:0005829">
    <property type="term" value="C:cytosol"/>
    <property type="evidence" value="ECO:0007669"/>
    <property type="project" value="TreeGrafter"/>
</dbReference>
<dbReference type="PROSITE" id="PS50043">
    <property type="entry name" value="HTH_LUXR_2"/>
    <property type="match status" value="1"/>
</dbReference>
<dbReference type="Pfam" id="PF00196">
    <property type="entry name" value="GerE"/>
    <property type="match status" value="1"/>
</dbReference>
<evidence type="ECO:0000256" key="3">
    <source>
        <dbReference type="ARBA" id="ARBA00023015"/>
    </source>
</evidence>
<accession>A0A2N3PZS4</accession>
<keyword evidence="10" id="KW-1185">Reference proteome</keyword>
<dbReference type="Gene3D" id="3.40.50.2300">
    <property type="match status" value="1"/>
</dbReference>
<proteinExistence type="predicted"/>
<dbReference type="PANTHER" id="PTHR48111">
    <property type="entry name" value="REGULATOR OF RPOS"/>
    <property type="match status" value="1"/>
</dbReference>
<dbReference type="GO" id="GO:0000976">
    <property type="term" value="F:transcription cis-regulatory region binding"/>
    <property type="evidence" value="ECO:0007669"/>
    <property type="project" value="TreeGrafter"/>
</dbReference>
<dbReference type="InterPro" id="IPR000792">
    <property type="entry name" value="Tscrpt_reg_LuxR_C"/>
</dbReference>
<dbReference type="InterPro" id="IPR011006">
    <property type="entry name" value="CheY-like_superfamily"/>
</dbReference>
<dbReference type="InterPro" id="IPR016032">
    <property type="entry name" value="Sig_transdc_resp-reg_C-effctor"/>
</dbReference>
<evidence type="ECO:0000256" key="4">
    <source>
        <dbReference type="ARBA" id="ARBA00023125"/>
    </source>
</evidence>
<dbReference type="CDD" id="cd19920">
    <property type="entry name" value="REC_PA4781-like"/>
    <property type="match status" value="1"/>
</dbReference>
<dbReference type="GO" id="GO:0032993">
    <property type="term" value="C:protein-DNA complex"/>
    <property type="evidence" value="ECO:0007669"/>
    <property type="project" value="TreeGrafter"/>
</dbReference>
<dbReference type="EMBL" id="PIUM01000003">
    <property type="protein sequence ID" value="PKU25917.1"/>
    <property type="molecule type" value="Genomic_DNA"/>
</dbReference>
<dbReference type="GO" id="GO:0000156">
    <property type="term" value="F:phosphorelay response regulator activity"/>
    <property type="evidence" value="ECO:0007669"/>
    <property type="project" value="TreeGrafter"/>
</dbReference>
<dbReference type="Proteomes" id="UP000233293">
    <property type="component" value="Unassembled WGS sequence"/>
</dbReference>
<dbReference type="SUPFAM" id="SSF52172">
    <property type="entry name" value="CheY-like"/>
    <property type="match status" value="1"/>
</dbReference>
<dbReference type="SMART" id="SM00448">
    <property type="entry name" value="REC"/>
    <property type="match status" value="1"/>
</dbReference>
<feature type="domain" description="Response regulatory" evidence="8">
    <location>
        <begin position="9"/>
        <end position="125"/>
    </location>
</feature>
<dbReference type="PANTHER" id="PTHR48111:SF1">
    <property type="entry name" value="TWO-COMPONENT RESPONSE REGULATOR ORR33"/>
    <property type="match status" value="1"/>
</dbReference>
<dbReference type="GO" id="GO:0006355">
    <property type="term" value="P:regulation of DNA-templated transcription"/>
    <property type="evidence" value="ECO:0007669"/>
    <property type="project" value="InterPro"/>
</dbReference>
<evidence type="ECO:0000256" key="1">
    <source>
        <dbReference type="ARBA" id="ARBA00022553"/>
    </source>
</evidence>
<gene>
    <name evidence="9" type="ORF">CWS72_05040</name>
</gene>
<keyword evidence="2" id="KW-0902">Two-component regulatory system</keyword>
<dbReference type="AlphaFoldDB" id="A0A2N3PZS4"/>
<feature type="domain" description="HTH luxR-type" evidence="7">
    <location>
        <begin position="241"/>
        <end position="306"/>
    </location>
</feature>
<dbReference type="RefSeq" id="WP_101249462.1">
    <property type="nucleotide sequence ID" value="NZ_PIUM01000003.1"/>
</dbReference>
<dbReference type="InterPro" id="IPR036388">
    <property type="entry name" value="WH-like_DNA-bd_sf"/>
</dbReference>
<dbReference type="CDD" id="cd06170">
    <property type="entry name" value="LuxR_C_like"/>
    <property type="match status" value="1"/>
</dbReference>
<organism evidence="9 10">
    <name type="scientific">Telmatospirillum siberiense</name>
    <dbReference type="NCBI Taxonomy" id="382514"/>
    <lineage>
        <taxon>Bacteria</taxon>
        <taxon>Pseudomonadati</taxon>
        <taxon>Pseudomonadota</taxon>
        <taxon>Alphaproteobacteria</taxon>
        <taxon>Rhodospirillales</taxon>
        <taxon>Rhodospirillaceae</taxon>
        <taxon>Telmatospirillum</taxon>
    </lineage>
</organism>
<sequence length="309" mass="33841">MDETSTRDIVLVIDDSPETLGMLTETLDNAGLTVLVALEGPKALDLIEHVTPDIVLMDAVMPGMDGFETCRRMKRDRNMVHVPVIFMTGLSETEHIVRGLEAGGVDYVTKPIRLEELVARMRVHLSNARLANSARMALDVAGRFLLSVNSAAELLWCTPQSGQRLEKALGWRVNDRSTLPAEAVAWLAQSQGRATRIPSKPLPITSETTGQSMTLSYVAQIRPNEFLLRIVEQEGSSDEATLRLRLGLTAREADVLAWLARGKANRDIGEILGLSPRTVEKHLELVFAKLGVDNRTAAATVAVRALETS</sequence>
<keyword evidence="1 6" id="KW-0597">Phosphoprotein</keyword>
<dbReference type="PROSITE" id="PS50110">
    <property type="entry name" value="RESPONSE_REGULATORY"/>
    <property type="match status" value="1"/>
</dbReference>
<protein>
    <submittedName>
        <fullName evidence="9">DNA-binding response regulator</fullName>
    </submittedName>
</protein>
<name>A0A2N3PZS4_9PROT</name>
<dbReference type="Pfam" id="PF00072">
    <property type="entry name" value="Response_reg"/>
    <property type="match status" value="1"/>
</dbReference>
<comment type="caution">
    <text evidence="9">The sequence shown here is derived from an EMBL/GenBank/DDBJ whole genome shotgun (WGS) entry which is preliminary data.</text>
</comment>
<keyword evidence="5" id="KW-0804">Transcription</keyword>
<evidence type="ECO:0000256" key="2">
    <source>
        <dbReference type="ARBA" id="ARBA00023012"/>
    </source>
</evidence>
<evidence type="ECO:0000259" key="8">
    <source>
        <dbReference type="PROSITE" id="PS50110"/>
    </source>
</evidence>
<dbReference type="SUPFAM" id="SSF46894">
    <property type="entry name" value="C-terminal effector domain of the bipartite response regulators"/>
    <property type="match status" value="1"/>
</dbReference>
<evidence type="ECO:0000256" key="5">
    <source>
        <dbReference type="ARBA" id="ARBA00023163"/>
    </source>
</evidence>
<dbReference type="Gene3D" id="1.10.10.10">
    <property type="entry name" value="Winged helix-like DNA-binding domain superfamily/Winged helix DNA-binding domain"/>
    <property type="match status" value="1"/>
</dbReference>
<dbReference type="PRINTS" id="PR00038">
    <property type="entry name" value="HTHLUXR"/>
</dbReference>
<reference evidence="10" key="1">
    <citation type="submission" date="2017-12" db="EMBL/GenBank/DDBJ databases">
        <title>Draft genome sequence of Telmatospirillum siberiense 26-4b1T, an acidotolerant peatland alphaproteobacterium potentially involved in sulfur cycling.</title>
        <authorList>
            <person name="Hausmann B."/>
            <person name="Pjevac P."/>
            <person name="Schreck K."/>
            <person name="Herbold C.W."/>
            <person name="Daims H."/>
            <person name="Wagner M."/>
            <person name="Pester M."/>
            <person name="Loy A."/>
        </authorList>
    </citation>
    <scope>NUCLEOTIDE SEQUENCE [LARGE SCALE GENOMIC DNA]</scope>
    <source>
        <strain evidence="10">26-4b1</strain>
    </source>
</reference>
<dbReference type="InterPro" id="IPR001789">
    <property type="entry name" value="Sig_transdc_resp-reg_receiver"/>
</dbReference>
<dbReference type="OrthoDB" id="5292887at2"/>